<dbReference type="NCBIfam" id="NF047593">
    <property type="entry name" value="IS66_ISAeme5_TnpA"/>
    <property type="match status" value="1"/>
</dbReference>
<dbReference type="Proteomes" id="UP000245720">
    <property type="component" value="Unassembled WGS sequence"/>
</dbReference>
<protein>
    <recommendedName>
        <fullName evidence="3">Transposase</fullName>
    </recommendedName>
</protein>
<comment type="caution">
    <text evidence="1">The sequence shown here is derived from an EMBL/GenBank/DDBJ whole genome shotgun (WGS) entry which is preliminary data.</text>
</comment>
<evidence type="ECO:0008006" key="3">
    <source>
        <dbReference type="Google" id="ProtNLM"/>
    </source>
</evidence>
<evidence type="ECO:0000313" key="1">
    <source>
        <dbReference type="EMBL" id="PWJ09636.1"/>
    </source>
</evidence>
<organism evidence="1 2">
    <name type="scientific">Ruminococcus flavefaciens</name>
    <dbReference type="NCBI Taxonomy" id="1265"/>
    <lineage>
        <taxon>Bacteria</taxon>
        <taxon>Bacillati</taxon>
        <taxon>Bacillota</taxon>
        <taxon>Clostridia</taxon>
        <taxon>Eubacteriales</taxon>
        <taxon>Oscillospiraceae</taxon>
        <taxon>Ruminococcus</taxon>
    </lineage>
</organism>
<sequence>MKTTPAITTVKRDVQLQEWTEQIKAQQESGMTVTAYCAQNGINIKTYYYRLRKVREQCLESEPAIVPVAVPRATSDIRIEKNGLQISLPSDISADTLLALVHELC</sequence>
<proteinExistence type="predicted"/>
<evidence type="ECO:0000313" key="2">
    <source>
        <dbReference type="Proteomes" id="UP000245720"/>
    </source>
</evidence>
<dbReference type="OrthoDB" id="9808061at2"/>
<gene>
    <name evidence="1" type="ORF">IE37_03455</name>
</gene>
<dbReference type="AlphaFoldDB" id="A0A315XU65"/>
<reference evidence="1 2" key="1">
    <citation type="submission" date="2018-05" db="EMBL/GenBank/DDBJ databases">
        <title>The Hungate 1000. A catalogue of reference genomes from the rumen microbiome.</title>
        <authorList>
            <person name="Kelly W."/>
        </authorList>
    </citation>
    <scope>NUCLEOTIDE SEQUENCE [LARGE SCALE GENOMIC DNA]</scope>
    <source>
        <strain evidence="1 2">SAb67</strain>
    </source>
</reference>
<accession>A0A315XU65</accession>
<dbReference type="EMBL" id="QGDI01000023">
    <property type="protein sequence ID" value="PWJ09636.1"/>
    <property type="molecule type" value="Genomic_DNA"/>
</dbReference>
<dbReference type="RefSeq" id="WP_109728166.1">
    <property type="nucleotide sequence ID" value="NZ_QGDI01000023.1"/>
</dbReference>
<name>A0A315XU65_RUMFL</name>